<dbReference type="Pfam" id="PF25118">
    <property type="entry name" value="EFL1"/>
    <property type="match status" value="1"/>
</dbReference>
<dbReference type="CDD" id="cd04096">
    <property type="entry name" value="eEF2_snRNP_like_C"/>
    <property type="match status" value="1"/>
</dbReference>
<dbReference type="InterPro" id="IPR000795">
    <property type="entry name" value="T_Tr_GTP-bd_dom"/>
</dbReference>
<dbReference type="PANTHER" id="PTHR42908">
    <property type="entry name" value="TRANSLATION ELONGATION FACTOR-RELATED"/>
    <property type="match status" value="1"/>
</dbReference>
<dbReference type="SUPFAM" id="SSF52540">
    <property type="entry name" value="P-loop containing nucleoside triphosphate hydrolases"/>
    <property type="match status" value="1"/>
</dbReference>
<dbReference type="AlphaFoldDB" id="A0A8E2ET73"/>
<dbReference type="NCBIfam" id="TIGR00231">
    <property type="entry name" value="small_GTP"/>
    <property type="match status" value="1"/>
</dbReference>
<dbReference type="GO" id="GO:0005525">
    <property type="term" value="F:GTP binding"/>
    <property type="evidence" value="ECO:0007669"/>
    <property type="project" value="UniProtKB-KW"/>
</dbReference>
<dbReference type="GO" id="GO:0005829">
    <property type="term" value="C:cytosol"/>
    <property type="evidence" value="ECO:0007669"/>
    <property type="project" value="TreeGrafter"/>
</dbReference>
<accession>A0A8E2ET73</accession>
<evidence type="ECO:0000256" key="3">
    <source>
        <dbReference type="ARBA" id="ARBA00022801"/>
    </source>
</evidence>
<keyword evidence="7" id="KW-0251">Elongation factor</keyword>
<dbReference type="InterPro" id="IPR009000">
    <property type="entry name" value="Transl_B-barrel_sf"/>
</dbReference>
<dbReference type="EMBL" id="KV750653">
    <property type="protein sequence ID" value="OCL03913.1"/>
    <property type="molecule type" value="Genomic_DNA"/>
</dbReference>
<dbReference type="FunFam" id="3.90.1430.10:FF:000002">
    <property type="entry name" value="Elongation factor like GTPase 1"/>
    <property type="match status" value="1"/>
</dbReference>
<dbReference type="InterPro" id="IPR014721">
    <property type="entry name" value="Ribsml_uS5_D2-typ_fold_subgr"/>
</dbReference>
<dbReference type="InterPro" id="IPR035647">
    <property type="entry name" value="EFG_III/V"/>
</dbReference>
<dbReference type="GO" id="GO:0042256">
    <property type="term" value="P:cytosolic ribosome assembly"/>
    <property type="evidence" value="ECO:0007669"/>
    <property type="project" value="TreeGrafter"/>
</dbReference>
<dbReference type="Pfam" id="PF14492">
    <property type="entry name" value="EFG_III"/>
    <property type="match status" value="1"/>
</dbReference>
<dbReference type="Gene3D" id="3.30.70.240">
    <property type="match status" value="1"/>
</dbReference>
<dbReference type="InterPro" id="IPR056752">
    <property type="entry name" value="EFL1"/>
</dbReference>
<dbReference type="PROSITE" id="PS51722">
    <property type="entry name" value="G_TR_2"/>
    <property type="match status" value="1"/>
</dbReference>
<dbReference type="InterPro" id="IPR020568">
    <property type="entry name" value="Ribosomal_Su5_D2-typ_SF"/>
</dbReference>
<dbReference type="Gene3D" id="3.40.50.300">
    <property type="entry name" value="P-loop containing nucleotide triphosphate hydrolases"/>
    <property type="match status" value="1"/>
</dbReference>
<dbReference type="Proteomes" id="UP000250140">
    <property type="component" value="Unassembled WGS sequence"/>
</dbReference>
<dbReference type="Pfam" id="PF00679">
    <property type="entry name" value="EFG_C"/>
    <property type="match status" value="1"/>
</dbReference>
<protein>
    <recommendedName>
        <fullName evidence="5">Elongation factor-like 1</fullName>
    </recommendedName>
</protein>
<dbReference type="GO" id="GO:0003924">
    <property type="term" value="F:GTPase activity"/>
    <property type="evidence" value="ECO:0007669"/>
    <property type="project" value="InterPro"/>
</dbReference>
<name>A0A8E2ET73_9PEZI</name>
<dbReference type="SUPFAM" id="SSF54211">
    <property type="entry name" value="Ribosomal protein S5 domain 2-like"/>
    <property type="match status" value="1"/>
</dbReference>
<keyword evidence="4" id="KW-0342">GTP-binding</keyword>
<keyword evidence="3" id="KW-0378">Hydrolase</keyword>
<evidence type="ECO:0000256" key="2">
    <source>
        <dbReference type="ARBA" id="ARBA00022741"/>
    </source>
</evidence>
<dbReference type="InterPro" id="IPR000640">
    <property type="entry name" value="EFG_V-like"/>
</dbReference>
<dbReference type="InterPro" id="IPR027417">
    <property type="entry name" value="P-loop_NTPase"/>
</dbReference>
<dbReference type="Pfam" id="PF00009">
    <property type="entry name" value="GTP_EFTU"/>
    <property type="match status" value="1"/>
</dbReference>
<dbReference type="FunFam" id="3.30.70.870:FF:000002">
    <property type="entry name" value="Translation elongation factor 2"/>
    <property type="match status" value="1"/>
</dbReference>
<reference evidence="7 8" key="1">
    <citation type="journal article" date="2016" name="Nat. Commun.">
        <title>Ectomycorrhizal ecology is imprinted in the genome of the dominant symbiotic fungus Cenococcum geophilum.</title>
        <authorList>
            <consortium name="DOE Joint Genome Institute"/>
            <person name="Peter M."/>
            <person name="Kohler A."/>
            <person name="Ohm R.A."/>
            <person name="Kuo A."/>
            <person name="Krutzmann J."/>
            <person name="Morin E."/>
            <person name="Arend M."/>
            <person name="Barry K.W."/>
            <person name="Binder M."/>
            <person name="Choi C."/>
            <person name="Clum A."/>
            <person name="Copeland A."/>
            <person name="Grisel N."/>
            <person name="Haridas S."/>
            <person name="Kipfer T."/>
            <person name="LaButti K."/>
            <person name="Lindquist E."/>
            <person name="Lipzen A."/>
            <person name="Maire R."/>
            <person name="Meier B."/>
            <person name="Mihaltcheva S."/>
            <person name="Molinier V."/>
            <person name="Murat C."/>
            <person name="Poggeler S."/>
            <person name="Quandt C.A."/>
            <person name="Sperisen C."/>
            <person name="Tritt A."/>
            <person name="Tisserant E."/>
            <person name="Crous P.W."/>
            <person name="Henrissat B."/>
            <person name="Nehls U."/>
            <person name="Egli S."/>
            <person name="Spatafora J.W."/>
            <person name="Grigoriev I.V."/>
            <person name="Martin F.M."/>
        </authorList>
    </citation>
    <scope>NUCLEOTIDE SEQUENCE [LARGE SCALE GENOMIC DNA]</scope>
    <source>
        <strain evidence="7 8">CBS 207.34</strain>
    </source>
</reference>
<dbReference type="CDD" id="cd01885">
    <property type="entry name" value="EF2"/>
    <property type="match status" value="1"/>
</dbReference>
<evidence type="ECO:0000259" key="6">
    <source>
        <dbReference type="PROSITE" id="PS51722"/>
    </source>
</evidence>
<evidence type="ECO:0000313" key="7">
    <source>
        <dbReference type="EMBL" id="OCL03913.1"/>
    </source>
</evidence>
<dbReference type="GO" id="GO:0043022">
    <property type="term" value="F:ribosome binding"/>
    <property type="evidence" value="ECO:0007669"/>
    <property type="project" value="TreeGrafter"/>
</dbReference>
<keyword evidence="7" id="KW-0648">Protein biosynthesis</keyword>
<dbReference type="Gene3D" id="2.40.30.10">
    <property type="entry name" value="Translation factors"/>
    <property type="match status" value="1"/>
</dbReference>
<feature type="domain" description="Tr-type G" evidence="6">
    <location>
        <begin position="17"/>
        <end position="227"/>
    </location>
</feature>
<dbReference type="Gene3D" id="3.90.1430.10">
    <property type="entry name" value="Yeast translation eEF2 (G' domain)"/>
    <property type="match status" value="1"/>
</dbReference>
<dbReference type="SMART" id="SM00838">
    <property type="entry name" value="EFG_C"/>
    <property type="match status" value="1"/>
</dbReference>
<evidence type="ECO:0000256" key="1">
    <source>
        <dbReference type="ARBA" id="ARBA00022517"/>
    </source>
</evidence>
<dbReference type="Gene3D" id="3.30.230.10">
    <property type="match status" value="1"/>
</dbReference>
<dbReference type="SUPFAM" id="SSF54980">
    <property type="entry name" value="EF-G C-terminal domain-like"/>
    <property type="match status" value="2"/>
</dbReference>
<evidence type="ECO:0000256" key="4">
    <source>
        <dbReference type="ARBA" id="ARBA00023134"/>
    </source>
</evidence>
<dbReference type="GO" id="GO:0003746">
    <property type="term" value="F:translation elongation factor activity"/>
    <property type="evidence" value="ECO:0007669"/>
    <property type="project" value="UniProtKB-KW"/>
</dbReference>
<dbReference type="GO" id="GO:1990904">
    <property type="term" value="C:ribonucleoprotein complex"/>
    <property type="evidence" value="ECO:0007669"/>
    <property type="project" value="TreeGrafter"/>
</dbReference>
<gene>
    <name evidence="7" type="ORF">AOQ84DRAFT_133475</name>
</gene>
<evidence type="ECO:0000256" key="5">
    <source>
        <dbReference type="ARBA" id="ARBA00081809"/>
    </source>
</evidence>
<dbReference type="CDD" id="cd01681">
    <property type="entry name" value="aeEF2_snRNP_like_IV"/>
    <property type="match status" value="1"/>
</dbReference>
<organism evidence="7 8">
    <name type="scientific">Glonium stellatum</name>
    <dbReference type="NCBI Taxonomy" id="574774"/>
    <lineage>
        <taxon>Eukaryota</taxon>
        <taxon>Fungi</taxon>
        <taxon>Dikarya</taxon>
        <taxon>Ascomycota</taxon>
        <taxon>Pezizomycotina</taxon>
        <taxon>Dothideomycetes</taxon>
        <taxon>Pleosporomycetidae</taxon>
        <taxon>Gloniales</taxon>
        <taxon>Gloniaceae</taxon>
        <taxon>Glonium</taxon>
    </lineage>
</organism>
<dbReference type="Gene3D" id="3.30.70.870">
    <property type="entry name" value="Elongation Factor G (Translational Gtpase), domain 3"/>
    <property type="match status" value="1"/>
</dbReference>
<dbReference type="SUPFAM" id="SSF50447">
    <property type="entry name" value="Translation proteins"/>
    <property type="match status" value="1"/>
</dbReference>
<dbReference type="OrthoDB" id="364892at2759"/>
<keyword evidence="2" id="KW-0547">Nucleotide-binding</keyword>
<dbReference type="InterPro" id="IPR005225">
    <property type="entry name" value="Small_GTP-bd"/>
</dbReference>
<dbReference type="CDD" id="cd16268">
    <property type="entry name" value="EF2_II"/>
    <property type="match status" value="1"/>
</dbReference>
<keyword evidence="1" id="KW-0690">Ribosome biogenesis</keyword>
<keyword evidence="8" id="KW-1185">Reference proteome</keyword>
<dbReference type="PANTHER" id="PTHR42908:SF3">
    <property type="entry name" value="ELONGATION FACTOR-LIKE GTPASE 1"/>
    <property type="match status" value="1"/>
</dbReference>
<evidence type="ECO:0000313" key="8">
    <source>
        <dbReference type="Proteomes" id="UP000250140"/>
    </source>
</evidence>
<dbReference type="InterPro" id="IPR041095">
    <property type="entry name" value="EFG_II"/>
</dbReference>
<proteinExistence type="predicted"/>
<dbReference type="PRINTS" id="PR00315">
    <property type="entry name" value="ELONGATNFCT"/>
</dbReference>
<sequence>MPVVNPEKLVALQHAAEGIRNICILAHVDHGKTSLTDALIATNGIISPKLAGKIRYLDSRPDEQLRGITMESSAISLYFSLLRRTAADAEPEQKEFLINLIDSPGHIDFSSEVSTASRLCDGVIVLVDAVEGVCSQTVTVLRQTWIEKLKPLLVINKLDRLITELKMSPTEAYTHLNKLLEQVNAVMGSFFQGERMEDDLKWREKVEERINAAAVKASERAGGSNPTVFENGDSIDTTNTPAEYEEKDDEDIYFAPEKNNVIFSSAIDGWAFTVKQFAGLYERKLGIKRSVLEKVLWGDFYLDPKTKRVLGSKHLKGRHLKPMFVQLVLDNIWAVYEATTGGDKGKGDPTMVEKIIKSLSLNIPPHILRSRDPHALLTAIFAAWLPLSTAVLVSVIEYLPSPAIAQAARMSDLIDNSPGADFVAPEVRDAMTNFKVSKDAPVVAYVSKMVAIPQSELPENKRRGGGALTAEEARELARKKRAEIAKAQAVANVENADINGLTDALNGTTIGIPANQSTPPEPESKEDPEHLIGFARLYSGTLSVGDSIYVLPPKFTPAKPHAHPEPQKVTITALYLLMGRGLEPLTHVPAGVVFGVGGLAGHVLKSGTLCSQLSGSVNLAGLNMGSRPIVRVALEPVNPSDLSKMIAGLKMLEQSDPCAEYEVLQSGEHVILTAGELHLERCLKDLRERFAKCEIQQGEPIVPYRESIVAAAEMNPPRDKDLPRGTVVGVTTSKQVSVRLRVRPLPAAVTEFLGKNAGAIKRLYSERGAEEVKRVDGTDTPTRQISEQDGMEEAEAVETGHILSLTEFKEQLKQAFLEAKSEKDIWKGVIEQITAFGPRRIGPNVLVDATRSSICGKALQELASPTAESASSASTNTALTPSTFTDKIAYAFQLAMAQGPLCAEPVQGIAVFLEDVTVSAPEEENSASHNRLGRLTSEVIKTVRDSIRQGFLDWSPRMLLAMYSCEIQASTDVLGRVYAVLTRRGGTILSETLSDTISSASTTGSQTFTISALLPVAESFGFSDEIRKRSSGSASPQLRFAGFQMLDEDPFWVPFTEDELEDLGEKGDRENVAKRYMDSVRQRKGMLVQGKMLVRDAEKQKTLKR</sequence>
<dbReference type="FunFam" id="3.30.70.240:FF:000006">
    <property type="entry name" value="Elongation factor like GTPase 1"/>
    <property type="match status" value="1"/>
</dbReference>
<dbReference type="CDD" id="cd16261">
    <property type="entry name" value="EF2_snRNP_III"/>
    <property type="match status" value="1"/>
</dbReference>